<feature type="domain" description="VanZ-like" evidence="2">
    <location>
        <begin position="15"/>
        <end position="152"/>
    </location>
</feature>
<dbReference type="EMBL" id="QRVK01000016">
    <property type="protein sequence ID" value="RGS42777.1"/>
    <property type="molecule type" value="Genomic_DNA"/>
</dbReference>
<dbReference type="InterPro" id="IPR006976">
    <property type="entry name" value="VanZ-like"/>
</dbReference>
<feature type="transmembrane region" description="Helical" evidence="1">
    <location>
        <begin position="137"/>
        <end position="154"/>
    </location>
</feature>
<reference evidence="3 4" key="1">
    <citation type="submission" date="2018-08" db="EMBL/GenBank/DDBJ databases">
        <title>A genome reference for cultivated species of the human gut microbiota.</title>
        <authorList>
            <person name="Zou Y."/>
            <person name="Xue W."/>
            <person name="Luo G."/>
        </authorList>
    </citation>
    <scope>NUCLEOTIDE SEQUENCE [LARGE SCALE GENOMIC DNA]</scope>
    <source>
        <strain evidence="3 4">AF22-21</strain>
    </source>
</reference>
<evidence type="ECO:0000313" key="4">
    <source>
        <dbReference type="Proteomes" id="UP000283295"/>
    </source>
</evidence>
<feature type="transmembrane region" description="Helical" evidence="1">
    <location>
        <begin position="161"/>
        <end position="181"/>
    </location>
</feature>
<evidence type="ECO:0000313" key="3">
    <source>
        <dbReference type="EMBL" id="RGS42777.1"/>
    </source>
</evidence>
<dbReference type="NCBIfam" id="NF037970">
    <property type="entry name" value="vanZ_1"/>
    <property type="match status" value="1"/>
</dbReference>
<dbReference type="OrthoDB" id="291892at2"/>
<protein>
    <submittedName>
        <fullName evidence="3">VanZ family protein</fullName>
    </submittedName>
</protein>
<evidence type="ECO:0000256" key="1">
    <source>
        <dbReference type="SAM" id="Phobius"/>
    </source>
</evidence>
<keyword evidence="1" id="KW-0472">Membrane</keyword>
<dbReference type="AlphaFoldDB" id="A0A412IRL9"/>
<feature type="transmembrane region" description="Helical" evidence="1">
    <location>
        <begin position="12"/>
        <end position="30"/>
    </location>
</feature>
<name>A0A412IRL9_9FIRM</name>
<keyword evidence="1" id="KW-0812">Transmembrane</keyword>
<dbReference type="InterPro" id="IPR016747">
    <property type="entry name" value="Phosphotransbutyrylase"/>
</dbReference>
<accession>A0A412IRL9</accession>
<comment type="caution">
    <text evidence="3">The sequence shown here is derived from an EMBL/GenBank/DDBJ whole genome shotgun (WGS) entry which is preliminary data.</text>
</comment>
<evidence type="ECO:0000259" key="2">
    <source>
        <dbReference type="Pfam" id="PF04892"/>
    </source>
</evidence>
<dbReference type="Pfam" id="PF04892">
    <property type="entry name" value="VanZ"/>
    <property type="match status" value="1"/>
</dbReference>
<feature type="transmembrane region" description="Helical" evidence="1">
    <location>
        <begin position="76"/>
        <end position="93"/>
    </location>
</feature>
<organism evidence="3 4">
    <name type="scientific">Coprococcus eutactus</name>
    <dbReference type="NCBI Taxonomy" id="33043"/>
    <lineage>
        <taxon>Bacteria</taxon>
        <taxon>Bacillati</taxon>
        <taxon>Bacillota</taxon>
        <taxon>Clostridia</taxon>
        <taxon>Lachnospirales</taxon>
        <taxon>Lachnospiraceae</taxon>
        <taxon>Coprococcus</taxon>
    </lineage>
</organism>
<dbReference type="Proteomes" id="UP000283295">
    <property type="component" value="Unassembled WGS sequence"/>
</dbReference>
<sequence>MARSSKKKAKKYIYIVPVILWMTFIFYMSAKTGEGSSAVSNPITDLIVDIFQRARHDTAPAVDRMTGVVEVMVRKGAHMTEYGILMALLVLAVKKTCGKISAGWTYVWSTAITFAYACSDEIHQLFVADRAGKGTDVLIDMCGAVIALLIISGMKSTRGRVVTGFLIGIVLVAAAMFLLLWPF</sequence>
<dbReference type="PIRSF" id="PIRSF019083">
    <property type="entry name" value="UCP019083_VanZ"/>
    <property type="match status" value="1"/>
</dbReference>
<gene>
    <name evidence="3" type="ORF">DWX94_07840</name>
</gene>
<proteinExistence type="predicted"/>
<feature type="transmembrane region" description="Helical" evidence="1">
    <location>
        <begin position="100"/>
        <end position="117"/>
    </location>
</feature>
<keyword evidence="1" id="KW-1133">Transmembrane helix</keyword>